<name>V4PF04_9CAUL</name>
<feature type="domain" description="HTH cro/C1-type" evidence="1">
    <location>
        <begin position="31"/>
        <end position="62"/>
    </location>
</feature>
<dbReference type="AlphaFoldDB" id="V4PF04"/>
<dbReference type="PATRIC" id="fig|1121022.4.peg.1573"/>
<dbReference type="InterPro" id="IPR010982">
    <property type="entry name" value="Lambda_DNA-bd_dom_sf"/>
</dbReference>
<organism evidence="2 3">
    <name type="scientific">Asticcacaulis benevestitus DSM 16100 = ATCC BAA-896</name>
    <dbReference type="NCBI Taxonomy" id="1121022"/>
    <lineage>
        <taxon>Bacteria</taxon>
        <taxon>Pseudomonadati</taxon>
        <taxon>Pseudomonadota</taxon>
        <taxon>Alphaproteobacteria</taxon>
        <taxon>Caulobacterales</taxon>
        <taxon>Caulobacteraceae</taxon>
        <taxon>Asticcacaulis</taxon>
    </lineage>
</organism>
<comment type="caution">
    <text evidence="2">The sequence shown here is derived from an EMBL/GenBank/DDBJ whole genome shotgun (WGS) entry which is preliminary data.</text>
</comment>
<evidence type="ECO:0000259" key="1">
    <source>
        <dbReference type="PROSITE" id="PS50943"/>
    </source>
</evidence>
<dbReference type="PROSITE" id="PS50943">
    <property type="entry name" value="HTH_CROC1"/>
    <property type="match status" value="1"/>
</dbReference>
<dbReference type="CDD" id="cd00093">
    <property type="entry name" value="HTH_XRE"/>
    <property type="match status" value="1"/>
</dbReference>
<dbReference type="Pfam" id="PF01381">
    <property type="entry name" value="HTH_3"/>
    <property type="match status" value="1"/>
</dbReference>
<dbReference type="SUPFAM" id="SSF47413">
    <property type="entry name" value="lambda repressor-like DNA-binding domains"/>
    <property type="match status" value="1"/>
</dbReference>
<proteinExistence type="predicted"/>
<dbReference type="EMBL" id="AWGB01000012">
    <property type="protein sequence ID" value="ESQ92537.1"/>
    <property type="molecule type" value="Genomic_DNA"/>
</dbReference>
<sequence length="130" mass="14674">MFKISGIPNILQQYTELRMKYDIFSSLGAQLRRARKNRGMTQPDLALRLGRTQARISELERDLLSNRLGRDRLTLLVEALDALDLVPVLVPRSAVSRMVLPESGETVPWLKSTGSVFDEVFVDLSDEGED</sequence>
<dbReference type="Gene3D" id="1.10.260.40">
    <property type="entry name" value="lambda repressor-like DNA-binding domains"/>
    <property type="match status" value="1"/>
</dbReference>
<evidence type="ECO:0000313" key="3">
    <source>
        <dbReference type="Proteomes" id="UP000017837"/>
    </source>
</evidence>
<dbReference type="InterPro" id="IPR001387">
    <property type="entry name" value="Cro/C1-type_HTH"/>
</dbReference>
<dbReference type="STRING" id="1121022.GCA_000376105_02718"/>
<dbReference type="Proteomes" id="UP000017837">
    <property type="component" value="Unassembled WGS sequence"/>
</dbReference>
<protein>
    <recommendedName>
        <fullName evidence="1">HTH cro/C1-type domain-containing protein</fullName>
    </recommendedName>
</protein>
<gene>
    <name evidence="2" type="ORF">ABENE_07830</name>
</gene>
<keyword evidence="3" id="KW-1185">Reference proteome</keyword>
<reference evidence="2 3" key="1">
    <citation type="journal article" date="2014" name="Nature">
        <title>Sequential evolution of bacterial morphology by co-option of a developmental regulator.</title>
        <authorList>
            <person name="Jiang C."/>
            <person name="Brown P.J."/>
            <person name="Ducret A."/>
            <person name="Brun Y.V."/>
        </authorList>
    </citation>
    <scope>NUCLEOTIDE SEQUENCE [LARGE SCALE GENOMIC DNA]</scope>
    <source>
        <strain evidence="2 3">DSM 16100</strain>
    </source>
</reference>
<accession>V4PF04</accession>
<evidence type="ECO:0000313" key="2">
    <source>
        <dbReference type="EMBL" id="ESQ92537.1"/>
    </source>
</evidence>
<dbReference type="eggNOG" id="ENOG50335A2">
    <property type="taxonomic scope" value="Bacteria"/>
</dbReference>
<dbReference type="GO" id="GO:0003677">
    <property type="term" value="F:DNA binding"/>
    <property type="evidence" value="ECO:0007669"/>
    <property type="project" value="InterPro"/>
</dbReference>